<dbReference type="SUPFAM" id="SSF50630">
    <property type="entry name" value="Acid proteases"/>
    <property type="match status" value="2"/>
</dbReference>
<proteinExistence type="predicted"/>
<dbReference type="Proteomes" id="UP001523401">
    <property type="component" value="Unassembled WGS sequence"/>
</dbReference>
<feature type="chain" id="PRO_5045208427" evidence="1">
    <location>
        <begin position="22"/>
        <end position="325"/>
    </location>
</feature>
<evidence type="ECO:0000313" key="2">
    <source>
        <dbReference type="EMBL" id="MCO6158699.1"/>
    </source>
</evidence>
<dbReference type="InterPro" id="IPR034122">
    <property type="entry name" value="Retropepsin-like_bacterial"/>
</dbReference>
<dbReference type="Pfam" id="PF13975">
    <property type="entry name" value="gag-asp_proteas"/>
    <property type="match status" value="1"/>
</dbReference>
<dbReference type="InterPro" id="IPR021109">
    <property type="entry name" value="Peptidase_aspartic_dom_sf"/>
</dbReference>
<evidence type="ECO:0000313" key="3">
    <source>
        <dbReference type="Proteomes" id="UP001523401"/>
    </source>
</evidence>
<sequence>MARRLALTRGLLVLMTCASLAACDDQPPLEPNHCEIETLGKLPLGRLHNIPVVEAKIDGKPVLFLVDTGAFNSVLFAKNAKSLDLAYTGGMVHASGAHGREEEPVVRIDKLDLGSGTTSDHLFTLTETMAPRSPPSQPPIVGLLGAEFLLAADLVIDMPHHAMYLLNMRRCPYVTPYWKGTIHKIQVDRDEGINKIGLHFTINGGKPIPAIFDTGASGIIIPYGLAHKKTGVTRADLKKDRSGTGMQAIGDDVVTSYYHEFDHLDLGDFRINNARVIIDDADNLDYALFGARFLQHTRIWLTTKDVMYVQHVSEMQDAPPIPMSK</sequence>
<organism evidence="2 3">
    <name type="scientific">Asaia lannensis NBRC 102526</name>
    <dbReference type="NCBI Taxonomy" id="1307926"/>
    <lineage>
        <taxon>Bacteria</taxon>
        <taxon>Pseudomonadati</taxon>
        <taxon>Pseudomonadota</taxon>
        <taxon>Alphaproteobacteria</taxon>
        <taxon>Acetobacterales</taxon>
        <taxon>Acetobacteraceae</taxon>
        <taxon>Asaia</taxon>
    </lineage>
</organism>
<name>A0ABT1CF85_9PROT</name>
<evidence type="ECO:0000256" key="1">
    <source>
        <dbReference type="SAM" id="SignalP"/>
    </source>
</evidence>
<dbReference type="PROSITE" id="PS51257">
    <property type="entry name" value="PROKAR_LIPOPROTEIN"/>
    <property type="match status" value="1"/>
</dbReference>
<dbReference type="RefSeq" id="WP_252848297.1">
    <property type="nucleotide sequence ID" value="NZ_BAPW01000034.1"/>
</dbReference>
<protein>
    <submittedName>
        <fullName evidence="2">Retroviral-like aspartic protease family protein</fullName>
    </submittedName>
</protein>
<accession>A0ABT1CF85</accession>
<keyword evidence="1" id="KW-0732">Signal</keyword>
<dbReference type="Gene3D" id="2.40.70.10">
    <property type="entry name" value="Acid Proteases"/>
    <property type="match status" value="2"/>
</dbReference>
<keyword evidence="3" id="KW-1185">Reference proteome</keyword>
<feature type="signal peptide" evidence="1">
    <location>
        <begin position="1"/>
        <end position="21"/>
    </location>
</feature>
<dbReference type="Pfam" id="PF13650">
    <property type="entry name" value="Asp_protease_2"/>
    <property type="match status" value="1"/>
</dbReference>
<reference evidence="2 3" key="1">
    <citation type="submission" date="2022-06" db="EMBL/GenBank/DDBJ databases">
        <title>Whole-genome of Asaia lannensis strain LMG 27011T.</title>
        <authorList>
            <person name="Sombolestani A."/>
        </authorList>
    </citation>
    <scope>NUCLEOTIDE SEQUENCE [LARGE SCALE GENOMIC DNA]</scope>
    <source>
        <strain evidence="2 3">NBRC 102526</strain>
    </source>
</reference>
<comment type="caution">
    <text evidence="2">The sequence shown here is derived from an EMBL/GenBank/DDBJ whole genome shotgun (WGS) entry which is preliminary data.</text>
</comment>
<gene>
    <name evidence="2" type="ORF">NF685_01480</name>
</gene>
<dbReference type="CDD" id="cd05483">
    <property type="entry name" value="retropepsin_like_bacteria"/>
    <property type="match status" value="1"/>
</dbReference>
<dbReference type="EMBL" id="JAMXQU010000001">
    <property type="protein sequence ID" value="MCO6158699.1"/>
    <property type="molecule type" value="Genomic_DNA"/>
</dbReference>